<keyword evidence="4" id="KW-1185">Reference proteome</keyword>
<comment type="caution">
    <text evidence="3">The sequence shown here is derived from an EMBL/GenBank/DDBJ whole genome shotgun (WGS) entry which is preliminary data.</text>
</comment>
<dbReference type="STRING" id="1977882.B9T28_10965"/>
<evidence type="ECO:0000256" key="1">
    <source>
        <dbReference type="SAM" id="SignalP"/>
    </source>
</evidence>
<dbReference type="InterPro" id="IPR018637">
    <property type="entry name" value="DUF2059"/>
</dbReference>
<evidence type="ECO:0000313" key="3">
    <source>
        <dbReference type="EMBL" id="OTG64718.1"/>
    </source>
</evidence>
<feature type="chain" id="PRO_5013368134" description="DUF2059 domain-containing protein" evidence="1">
    <location>
        <begin position="20"/>
        <end position="177"/>
    </location>
</feature>
<dbReference type="OrthoDB" id="490569at2"/>
<protein>
    <recommendedName>
        <fullName evidence="2">DUF2059 domain-containing protein</fullName>
    </recommendedName>
</protein>
<reference evidence="3 4" key="1">
    <citation type="submission" date="2017-04" db="EMBL/GenBank/DDBJ databases">
        <title>High diversity of culturable Acinetobacter species in natural soil and water ecosystems.</title>
        <authorList>
            <person name="Nemec A."/>
            <person name="Radolfova-Krizova L."/>
        </authorList>
    </citation>
    <scope>NUCLEOTIDE SEQUENCE [LARGE SCALE GENOMIC DNA]</scope>
    <source>
        <strain evidence="3 4">ANC 4999</strain>
    </source>
</reference>
<dbReference type="Proteomes" id="UP000242765">
    <property type="component" value="Unassembled WGS sequence"/>
</dbReference>
<organism evidence="3 4">
    <name type="scientific">Acinetobacter silvestris</name>
    <dbReference type="NCBI Taxonomy" id="1977882"/>
    <lineage>
        <taxon>Bacteria</taxon>
        <taxon>Pseudomonadati</taxon>
        <taxon>Pseudomonadota</taxon>
        <taxon>Gammaproteobacteria</taxon>
        <taxon>Moraxellales</taxon>
        <taxon>Moraxellaceae</taxon>
        <taxon>Acinetobacter</taxon>
    </lineage>
</organism>
<evidence type="ECO:0000259" key="2">
    <source>
        <dbReference type="Pfam" id="PF09832"/>
    </source>
</evidence>
<name>A0A1Y3CCA3_9GAMM</name>
<proteinExistence type="predicted"/>
<dbReference type="Pfam" id="PF09832">
    <property type="entry name" value="DUF2059"/>
    <property type="match status" value="1"/>
</dbReference>
<evidence type="ECO:0000313" key="4">
    <source>
        <dbReference type="Proteomes" id="UP000242765"/>
    </source>
</evidence>
<dbReference type="RefSeq" id="WP_086204027.1">
    <property type="nucleotide sequence ID" value="NZ_NEGB01000006.1"/>
</dbReference>
<dbReference type="AlphaFoldDB" id="A0A1Y3CCA3"/>
<feature type="domain" description="DUF2059" evidence="2">
    <location>
        <begin position="95"/>
        <end position="151"/>
    </location>
</feature>
<sequence length="177" mass="20303">MKQWMLACGISFFSSICLAAQPSDQAVNKLMQVMKLDQLLQRTIQQIRPQLDQQAYMVVKNIVQHEQLTPPEQIVANQLADKMYQQSQKTVAWKEMQPIYQKIYKDVYNAEEIQAQIDFYSSPIGQSILNKTPQVAQESMKVMNSRLASTIQATEKDFQEINTQLEQLKKSAQGSSQ</sequence>
<accession>A0A1Y3CCA3</accession>
<gene>
    <name evidence="3" type="ORF">B9T28_10965</name>
</gene>
<feature type="signal peptide" evidence="1">
    <location>
        <begin position="1"/>
        <end position="19"/>
    </location>
</feature>
<keyword evidence="1" id="KW-0732">Signal</keyword>
<dbReference type="EMBL" id="NEGB01000006">
    <property type="protein sequence ID" value="OTG64718.1"/>
    <property type="molecule type" value="Genomic_DNA"/>
</dbReference>